<dbReference type="PANTHER" id="PTHR34846">
    <property type="entry name" value="4-CARBOXYMUCONOLACTONE DECARBOXYLASE FAMILY PROTEIN (AFU_ORTHOLOGUE AFUA_6G11590)"/>
    <property type="match status" value="1"/>
</dbReference>
<dbReference type="Proteomes" id="UP000318801">
    <property type="component" value="Unassembled WGS sequence"/>
</dbReference>
<dbReference type="OrthoDB" id="9801997at2"/>
<dbReference type="NCBIfam" id="TIGR00778">
    <property type="entry name" value="ahpD_dom"/>
    <property type="match status" value="1"/>
</dbReference>
<keyword evidence="3" id="KW-1185">Reference proteome</keyword>
<dbReference type="EMBL" id="VHLG01000003">
    <property type="protein sequence ID" value="TPW31707.1"/>
    <property type="molecule type" value="Genomic_DNA"/>
</dbReference>
<sequence length="162" mass="17753">MTRPDYQKLAPDLVKAYYGFSARVTGKSVEPTTRHLIDLRISQINGCAFCTDMHSKEAKIDGEGELRLYHLPVWRDSPLFSARERAALAFAEALTEIAGHDEIDAAYQALQAEFSDAEIAELTFMVVSINGWNRIGIAYQSVPGSLDALYGLDKAGLGLDAA</sequence>
<accession>A0A506UGZ2</accession>
<dbReference type="GO" id="GO:0051920">
    <property type="term" value="F:peroxiredoxin activity"/>
    <property type="evidence" value="ECO:0007669"/>
    <property type="project" value="InterPro"/>
</dbReference>
<dbReference type="RefSeq" id="WP_141148477.1">
    <property type="nucleotide sequence ID" value="NZ_VHLG01000003.1"/>
</dbReference>
<organism evidence="2 3">
    <name type="scientific">Martelella alba</name>
    <dbReference type="NCBI Taxonomy" id="2590451"/>
    <lineage>
        <taxon>Bacteria</taxon>
        <taxon>Pseudomonadati</taxon>
        <taxon>Pseudomonadota</taxon>
        <taxon>Alphaproteobacteria</taxon>
        <taxon>Hyphomicrobiales</taxon>
        <taxon>Aurantimonadaceae</taxon>
        <taxon>Martelella</taxon>
    </lineage>
</organism>
<dbReference type="Gene3D" id="1.20.1290.10">
    <property type="entry name" value="AhpD-like"/>
    <property type="match status" value="1"/>
</dbReference>
<dbReference type="Pfam" id="PF02627">
    <property type="entry name" value="CMD"/>
    <property type="match status" value="1"/>
</dbReference>
<feature type="domain" description="Carboxymuconolactone decarboxylase-like" evidence="1">
    <location>
        <begin position="11"/>
        <end position="93"/>
    </location>
</feature>
<dbReference type="InterPro" id="IPR003779">
    <property type="entry name" value="CMD-like"/>
</dbReference>
<reference evidence="2 3" key="1">
    <citation type="submission" date="2019-06" db="EMBL/GenBank/DDBJ databases">
        <authorList>
            <person name="Li M."/>
        </authorList>
    </citation>
    <scope>NUCLEOTIDE SEQUENCE [LARGE SCALE GENOMIC DNA]</scope>
    <source>
        <strain evidence="2 3">BGMRC2036</strain>
    </source>
</reference>
<gene>
    <name evidence="2" type="ORF">FJU08_08155</name>
</gene>
<proteinExistence type="predicted"/>
<dbReference type="InterPro" id="IPR004675">
    <property type="entry name" value="AhpD_core"/>
</dbReference>
<dbReference type="SUPFAM" id="SSF69118">
    <property type="entry name" value="AhpD-like"/>
    <property type="match status" value="1"/>
</dbReference>
<evidence type="ECO:0000259" key="1">
    <source>
        <dbReference type="Pfam" id="PF02627"/>
    </source>
</evidence>
<evidence type="ECO:0000313" key="3">
    <source>
        <dbReference type="Proteomes" id="UP000318801"/>
    </source>
</evidence>
<name>A0A506UGZ2_9HYPH</name>
<comment type="caution">
    <text evidence="2">The sequence shown here is derived from an EMBL/GenBank/DDBJ whole genome shotgun (WGS) entry which is preliminary data.</text>
</comment>
<dbReference type="AlphaFoldDB" id="A0A506UGZ2"/>
<protein>
    <submittedName>
        <fullName evidence="2">Carboxymuconolactone decarboxylase family protein</fullName>
    </submittedName>
</protein>
<dbReference type="PANTHER" id="PTHR34846:SF10">
    <property type="entry name" value="CYTOPLASMIC PROTEIN"/>
    <property type="match status" value="1"/>
</dbReference>
<dbReference type="InterPro" id="IPR029032">
    <property type="entry name" value="AhpD-like"/>
</dbReference>
<evidence type="ECO:0000313" key="2">
    <source>
        <dbReference type="EMBL" id="TPW31707.1"/>
    </source>
</evidence>